<dbReference type="AlphaFoldDB" id="A0A0A9BI77"/>
<organism evidence="1">
    <name type="scientific">Arundo donax</name>
    <name type="common">Giant reed</name>
    <name type="synonym">Donax arundinaceus</name>
    <dbReference type="NCBI Taxonomy" id="35708"/>
    <lineage>
        <taxon>Eukaryota</taxon>
        <taxon>Viridiplantae</taxon>
        <taxon>Streptophyta</taxon>
        <taxon>Embryophyta</taxon>
        <taxon>Tracheophyta</taxon>
        <taxon>Spermatophyta</taxon>
        <taxon>Magnoliopsida</taxon>
        <taxon>Liliopsida</taxon>
        <taxon>Poales</taxon>
        <taxon>Poaceae</taxon>
        <taxon>PACMAD clade</taxon>
        <taxon>Arundinoideae</taxon>
        <taxon>Arundineae</taxon>
        <taxon>Arundo</taxon>
    </lineage>
</organism>
<dbReference type="EMBL" id="GBRH01236960">
    <property type="protein sequence ID" value="JAD60935.1"/>
    <property type="molecule type" value="Transcribed_RNA"/>
</dbReference>
<reference evidence="1" key="2">
    <citation type="journal article" date="2015" name="Data Brief">
        <title>Shoot transcriptome of the giant reed, Arundo donax.</title>
        <authorList>
            <person name="Barrero R.A."/>
            <person name="Guerrero F.D."/>
            <person name="Moolhuijzen P."/>
            <person name="Goolsby J.A."/>
            <person name="Tidwell J."/>
            <person name="Bellgard S.E."/>
            <person name="Bellgard M.I."/>
        </authorList>
    </citation>
    <scope>NUCLEOTIDE SEQUENCE</scope>
    <source>
        <tissue evidence="1">Shoot tissue taken approximately 20 cm above the soil surface</tissue>
    </source>
</reference>
<name>A0A0A9BI77_ARUDO</name>
<evidence type="ECO:0000313" key="1">
    <source>
        <dbReference type="EMBL" id="JAD60935.1"/>
    </source>
</evidence>
<sequence length="25" mass="2842">MVAMLELAMRKLSLGMCVSRASEEW</sequence>
<proteinExistence type="predicted"/>
<reference evidence="1" key="1">
    <citation type="submission" date="2014-09" db="EMBL/GenBank/DDBJ databases">
        <authorList>
            <person name="Magalhaes I.L.F."/>
            <person name="Oliveira U."/>
            <person name="Santos F.R."/>
            <person name="Vidigal T.H.D.A."/>
            <person name="Brescovit A.D."/>
            <person name="Santos A.J."/>
        </authorList>
    </citation>
    <scope>NUCLEOTIDE SEQUENCE</scope>
    <source>
        <tissue evidence="1">Shoot tissue taken approximately 20 cm above the soil surface</tissue>
    </source>
</reference>
<accession>A0A0A9BI77</accession>
<protein>
    <submittedName>
        <fullName evidence="1">Uncharacterized protein</fullName>
    </submittedName>
</protein>